<reference evidence="4" key="2">
    <citation type="journal article" date="2021" name="Microbiome">
        <title>Successional dynamics and alternative stable states in a saline activated sludge microbial community over 9 years.</title>
        <authorList>
            <person name="Wang Y."/>
            <person name="Ye J."/>
            <person name="Ju F."/>
            <person name="Liu L."/>
            <person name="Boyd J.A."/>
            <person name="Deng Y."/>
            <person name="Parks D.H."/>
            <person name="Jiang X."/>
            <person name="Yin X."/>
            <person name="Woodcroft B.J."/>
            <person name="Tyson G.W."/>
            <person name="Hugenholtz P."/>
            <person name="Polz M.F."/>
            <person name="Zhang T."/>
        </authorList>
    </citation>
    <scope>NUCLEOTIDE SEQUENCE</scope>
    <source>
        <strain evidence="4">HKST-UBA02</strain>
    </source>
</reference>
<comment type="caution">
    <text evidence="4">The sequence shown here is derived from an EMBL/GenBank/DDBJ whole genome shotgun (WGS) entry which is preliminary data.</text>
</comment>
<organism evidence="4 5">
    <name type="scientific">Eiseniibacteriota bacterium</name>
    <dbReference type="NCBI Taxonomy" id="2212470"/>
    <lineage>
        <taxon>Bacteria</taxon>
        <taxon>Candidatus Eiseniibacteriota</taxon>
    </lineage>
</organism>
<feature type="domain" description="CT398-like coiled coil hairpin" evidence="3">
    <location>
        <begin position="12"/>
        <end position="188"/>
    </location>
</feature>
<dbReference type="InterPro" id="IPR052376">
    <property type="entry name" value="Oxidative_Scav/Glycosyltrans"/>
</dbReference>
<name>A0A956NHW1_UNCEI</name>
<feature type="region of interest" description="Disordered" evidence="1">
    <location>
        <begin position="15"/>
        <end position="53"/>
    </location>
</feature>
<dbReference type="PANTHER" id="PTHR39082:SF1">
    <property type="entry name" value="SCAVENGER RECEPTOR CLASS A MEMBER 3"/>
    <property type="match status" value="1"/>
</dbReference>
<accession>A0A956NHW1</accession>
<dbReference type="AlphaFoldDB" id="A0A956NHW1"/>
<evidence type="ECO:0000313" key="4">
    <source>
        <dbReference type="EMBL" id="MCA9758982.1"/>
    </source>
</evidence>
<feature type="domain" description="C4-type zinc ribbon" evidence="2">
    <location>
        <begin position="199"/>
        <end position="231"/>
    </location>
</feature>
<evidence type="ECO:0008006" key="6">
    <source>
        <dbReference type="Google" id="ProtNLM"/>
    </source>
</evidence>
<dbReference type="Proteomes" id="UP000739538">
    <property type="component" value="Unassembled WGS sequence"/>
</dbReference>
<sequence>MMKDQIPILAELSRADQESAQVRERAASIPKEIARHESELSTHRRASEDYEAKLEESMRERRALERDADQARARRREVEVQQFRVKNQVEYQALTKEIEEMRRRTSTFEERAIEILTEEEAVQKEFDKLQDLLQQEEARFGEIKSRLENELASLEAEVRQAEAKRMELVNRLDPKIRTRYERILRSKGDMAVVPAVDGACGGCFYQLPPQKIGEVKKGESLVVCEGCGRMIVSQPD</sequence>
<dbReference type="PANTHER" id="PTHR39082">
    <property type="entry name" value="PHOSPHOLIPASE C-BETA-2-RELATED"/>
    <property type="match status" value="1"/>
</dbReference>
<dbReference type="InterPro" id="IPR056003">
    <property type="entry name" value="CT398_CC_hairpin"/>
</dbReference>
<gene>
    <name evidence="4" type="ORF">KDA27_24525</name>
</gene>
<proteinExistence type="predicted"/>
<dbReference type="Pfam" id="PF02591">
    <property type="entry name" value="Zn_ribbon_9"/>
    <property type="match status" value="1"/>
</dbReference>
<dbReference type="InterPro" id="IPR003743">
    <property type="entry name" value="Zf-RING_7"/>
</dbReference>
<dbReference type="Pfam" id="PF24481">
    <property type="entry name" value="CT398_CC"/>
    <property type="match status" value="1"/>
</dbReference>
<evidence type="ECO:0000259" key="2">
    <source>
        <dbReference type="Pfam" id="PF02591"/>
    </source>
</evidence>
<evidence type="ECO:0000259" key="3">
    <source>
        <dbReference type="Pfam" id="PF24481"/>
    </source>
</evidence>
<dbReference type="Gene3D" id="1.10.287.1490">
    <property type="match status" value="1"/>
</dbReference>
<evidence type="ECO:0000313" key="5">
    <source>
        <dbReference type="Proteomes" id="UP000739538"/>
    </source>
</evidence>
<reference evidence="4" key="1">
    <citation type="submission" date="2020-04" db="EMBL/GenBank/DDBJ databases">
        <authorList>
            <person name="Zhang T."/>
        </authorList>
    </citation>
    <scope>NUCLEOTIDE SEQUENCE</scope>
    <source>
        <strain evidence="4">HKST-UBA02</strain>
    </source>
</reference>
<dbReference type="EMBL" id="JAGQHS010000241">
    <property type="protein sequence ID" value="MCA9758982.1"/>
    <property type="molecule type" value="Genomic_DNA"/>
</dbReference>
<protein>
    <recommendedName>
        <fullName evidence="6">C4-type zinc ribbon domain-containing protein</fullName>
    </recommendedName>
</protein>
<evidence type="ECO:0000256" key="1">
    <source>
        <dbReference type="SAM" id="MobiDB-lite"/>
    </source>
</evidence>